<sequence length="80" mass="8646">MDSQFDAPDGSTDGYEFVSSMNMIAVKDTSFLKGDEFGYFMFGGSAIIVLFQAEAKANIDANTDVYQLYGTQMGTCSPDA</sequence>
<keyword evidence="4" id="KW-1185">Reference proteome</keyword>
<dbReference type="EMBL" id="JAQMWT010000665">
    <property type="protein sequence ID" value="KAJ8598682.1"/>
    <property type="molecule type" value="Genomic_DNA"/>
</dbReference>
<evidence type="ECO:0000313" key="3">
    <source>
        <dbReference type="EMBL" id="KAJ8598682.1"/>
    </source>
</evidence>
<evidence type="ECO:0000256" key="1">
    <source>
        <dbReference type="ARBA" id="ARBA00022793"/>
    </source>
</evidence>
<organism evidence="3 4">
    <name type="scientific">Chrysophaeum taylorii</name>
    <dbReference type="NCBI Taxonomy" id="2483200"/>
    <lineage>
        <taxon>Eukaryota</taxon>
        <taxon>Sar</taxon>
        <taxon>Stramenopiles</taxon>
        <taxon>Ochrophyta</taxon>
        <taxon>Pelagophyceae</taxon>
        <taxon>Pelagomonadales</taxon>
        <taxon>Pelagomonadaceae</taxon>
        <taxon>Chrysophaeum</taxon>
    </lineage>
</organism>
<evidence type="ECO:0000256" key="2">
    <source>
        <dbReference type="ARBA" id="ARBA00023239"/>
    </source>
</evidence>
<keyword evidence="1" id="KW-0210">Decarboxylase</keyword>
<keyword evidence="2" id="KW-0456">Lyase</keyword>
<dbReference type="GO" id="GO:0008654">
    <property type="term" value="P:phospholipid biosynthetic process"/>
    <property type="evidence" value="ECO:0007669"/>
    <property type="project" value="InterPro"/>
</dbReference>
<reference evidence="3" key="1">
    <citation type="submission" date="2023-01" db="EMBL/GenBank/DDBJ databases">
        <title>Metagenome sequencing of chrysophaentin producing Chrysophaeum taylorii.</title>
        <authorList>
            <person name="Davison J."/>
            <person name="Bewley C."/>
        </authorList>
    </citation>
    <scope>NUCLEOTIDE SEQUENCE</scope>
    <source>
        <strain evidence="3">NIES-1699</strain>
    </source>
</reference>
<dbReference type="Proteomes" id="UP001230188">
    <property type="component" value="Unassembled WGS sequence"/>
</dbReference>
<proteinExistence type="predicted"/>
<name>A0AAD7U5G6_9STRA</name>
<gene>
    <name evidence="3" type="ORF">CTAYLR_010716</name>
</gene>
<dbReference type="AlphaFoldDB" id="A0AAD7U5G6"/>
<accession>A0AAD7U5G6</accession>
<dbReference type="InterPro" id="IPR003817">
    <property type="entry name" value="PS_Dcarbxylase"/>
</dbReference>
<comment type="caution">
    <text evidence="3">The sequence shown here is derived from an EMBL/GenBank/DDBJ whole genome shotgun (WGS) entry which is preliminary data.</text>
</comment>
<dbReference type="GO" id="GO:0004609">
    <property type="term" value="F:phosphatidylserine decarboxylase activity"/>
    <property type="evidence" value="ECO:0007669"/>
    <property type="project" value="InterPro"/>
</dbReference>
<dbReference type="Pfam" id="PF02666">
    <property type="entry name" value="PS_Dcarbxylase"/>
    <property type="match status" value="1"/>
</dbReference>
<protein>
    <submittedName>
        <fullName evidence="3">Uncharacterized protein</fullName>
    </submittedName>
</protein>
<evidence type="ECO:0000313" key="4">
    <source>
        <dbReference type="Proteomes" id="UP001230188"/>
    </source>
</evidence>